<dbReference type="PANTHER" id="PTHR31327">
    <property type="entry name" value="SPERM MEIOSIS PDZ DOMAIN CONTAINING PROTEINS-RELATED"/>
    <property type="match status" value="1"/>
</dbReference>
<gene>
    <name evidence="3" type="ORF">QR680_009194</name>
</gene>
<protein>
    <recommendedName>
        <fullName evidence="2">PDZ domain-containing protein</fullName>
    </recommendedName>
</protein>
<accession>A0AA39IKT1</accession>
<dbReference type="InterPro" id="IPR040264">
    <property type="entry name" value="T15H9.4-like"/>
</dbReference>
<dbReference type="PROSITE" id="PS50106">
    <property type="entry name" value="PDZ"/>
    <property type="match status" value="1"/>
</dbReference>
<dbReference type="SMART" id="SM00228">
    <property type="entry name" value="PDZ"/>
    <property type="match status" value="2"/>
</dbReference>
<dbReference type="EMBL" id="JAUCMV010000001">
    <property type="protein sequence ID" value="KAK0425426.1"/>
    <property type="molecule type" value="Genomic_DNA"/>
</dbReference>
<keyword evidence="4" id="KW-1185">Reference proteome</keyword>
<dbReference type="Proteomes" id="UP001175271">
    <property type="component" value="Unassembled WGS sequence"/>
</dbReference>
<dbReference type="InterPro" id="IPR036034">
    <property type="entry name" value="PDZ_sf"/>
</dbReference>
<reference evidence="3" key="1">
    <citation type="submission" date="2023-06" db="EMBL/GenBank/DDBJ databases">
        <title>Genomic analysis of the entomopathogenic nematode Steinernema hermaphroditum.</title>
        <authorList>
            <person name="Schwarz E.M."/>
            <person name="Heppert J.K."/>
            <person name="Baniya A."/>
            <person name="Schwartz H.T."/>
            <person name="Tan C.-H."/>
            <person name="Antoshechkin I."/>
            <person name="Sternberg P.W."/>
            <person name="Goodrich-Blair H."/>
            <person name="Dillman A.R."/>
        </authorList>
    </citation>
    <scope>NUCLEOTIDE SEQUENCE</scope>
    <source>
        <strain evidence="3">PS9179</strain>
        <tissue evidence="3">Whole animal</tissue>
    </source>
</reference>
<feature type="domain" description="PDZ" evidence="2">
    <location>
        <begin position="157"/>
        <end position="200"/>
    </location>
</feature>
<evidence type="ECO:0000313" key="3">
    <source>
        <dbReference type="EMBL" id="KAK0425426.1"/>
    </source>
</evidence>
<dbReference type="AlphaFoldDB" id="A0AA39IKT1"/>
<comment type="caution">
    <text evidence="3">The sequence shown here is derived from an EMBL/GenBank/DDBJ whole genome shotgun (WGS) entry which is preliminary data.</text>
</comment>
<sequence>MGNKREASSSSRKKRRGRDATLSSASGESVDDTDGIPLEPPTKILDAELVPDVGENIGLRLTPNLVVESVAPLSVAYGKLLHGDTVVTLNGTQVISVDHFLQLVAQPPPLLVTFSRPICKTSCPPARLKKLGLTRSRLEGVYKGDDFFVAHVIYRPGMRLGFALRSALGRVVVASVAPDGIGANRFECGDLLLEIDGVPVDTKTLAKSLMLTALEGRGHCSVVTQSPRNARSLEFSRTVLGSSPNDPIDPPLPVDATLIGRRQMERHRNDMTMTPPPGILLSAPILPTANVTIAPKHKETKIESEYSSGTLLTTCISKVFRIGSRMRAIFHRNRP</sequence>
<organism evidence="3 4">
    <name type="scientific">Steinernema hermaphroditum</name>
    <dbReference type="NCBI Taxonomy" id="289476"/>
    <lineage>
        <taxon>Eukaryota</taxon>
        <taxon>Metazoa</taxon>
        <taxon>Ecdysozoa</taxon>
        <taxon>Nematoda</taxon>
        <taxon>Chromadorea</taxon>
        <taxon>Rhabditida</taxon>
        <taxon>Tylenchina</taxon>
        <taxon>Panagrolaimomorpha</taxon>
        <taxon>Strongyloidoidea</taxon>
        <taxon>Steinernematidae</taxon>
        <taxon>Steinernema</taxon>
    </lineage>
</organism>
<evidence type="ECO:0000259" key="2">
    <source>
        <dbReference type="PROSITE" id="PS50106"/>
    </source>
</evidence>
<evidence type="ECO:0000256" key="1">
    <source>
        <dbReference type="SAM" id="MobiDB-lite"/>
    </source>
</evidence>
<evidence type="ECO:0000313" key="4">
    <source>
        <dbReference type="Proteomes" id="UP001175271"/>
    </source>
</evidence>
<dbReference type="SUPFAM" id="SSF50156">
    <property type="entry name" value="PDZ domain-like"/>
    <property type="match status" value="2"/>
</dbReference>
<proteinExistence type="predicted"/>
<feature type="region of interest" description="Disordered" evidence="1">
    <location>
        <begin position="1"/>
        <end position="41"/>
    </location>
</feature>
<name>A0AA39IKT1_9BILA</name>
<dbReference type="InterPro" id="IPR001478">
    <property type="entry name" value="PDZ"/>
</dbReference>